<dbReference type="AlphaFoldDB" id="A0A5Q0TI53"/>
<accession>A0A5Q0TI53</accession>
<dbReference type="NCBIfam" id="TIGR02811">
    <property type="entry name" value="formate_TAT"/>
    <property type="match status" value="1"/>
</dbReference>
<name>A0A5Q0TI53_9VIBR</name>
<sequence length="72" mass="7687">MKTSKPLDQSVNESRRGLLKGMTTAVVVGGAVAAGLSGSAVASEPKAQNTEQPKLKKGYHETQHIRDYFDSL</sequence>
<proteinExistence type="predicted"/>
<evidence type="ECO:0000313" key="3">
    <source>
        <dbReference type="Proteomes" id="UP000348942"/>
    </source>
</evidence>
<gene>
    <name evidence="2" type="ORF">GFB47_05760</name>
</gene>
<evidence type="ECO:0000256" key="1">
    <source>
        <dbReference type="SAM" id="MobiDB-lite"/>
    </source>
</evidence>
<dbReference type="EMBL" id="CP045699">
    <property type="protein sequence ID" value="QGA64959.1"/>
    <property type="molecule type" value="Genomic_DNA"/>
</dbReference>
<dbReference type="InterPro" id="IPR006311">
    <property type="entry name" value="TAT_signal"/>
</dbReference>
<protein>
    <submittedName>
        <fullName evidence="2">Transcriptional initiation protein Tat</fullName>
    </submittedName>
</protein>
<dbReference type="RefSeq" id="WP_153447109.1">
    <property type="nucleotide sequence ID" value="NZ_CP045699.1"/>
</dbReference>
<dbReference type="PIRSF" id="PIRSF036704">
    <property type="entry name" value="UCP036704"/>
    <property type="match status" value="1"/>
</dbReference>
<reference evidence="2 3" key="1">
    <citation type="submission" date="2019-10" db="EMBL/GenBank/DDBJ databases">
        <title>Vibrio sp. nov., isolated from Coralline algae surface.</title>
        <authorList>
            <person name="Geng Y."/>
            <person name="Zhang X."/>
        </authorList>
    </citation>
    <scope>NUCLEOTIDE SEQUENCE [LARGE SCALE GENOMIC DNA]</scope>
    <source>
        <strain evidence="2 3">SM1977</strain>
    </source>
</reference>
<dbReference type="PROSITE" id="PS51318">
    <property type="entry name" value="TAT"/>
    <property type="match status" value="1"/>
</dbReference>
<organism evidence="2 3">
    <name type="scientific">Vibrio algicola</name>
    <dbReference type="NCBI Taxonomy" id="2662262"/>
    <lineage>
        <taxon>Bacteria</taxon>
        <taxon>Pseudomonadati</taxon>
        <taxon>Pseudomonadota</taxon>
        <taxon>Gammaproteobacteria</taxon>
        <taxon>Vibrionales</taxon>
        <taxon>Vibrionaceae</taxon>
        <taxon>Vibrio</taxon>
    </lineage>
</organism>
<feature type="region of interest" description="Disordered" evidence="1">
    <location>
        <begin position="38"/>
        <end position="61"/>
    </location>
</feature>
<dbReference type="Proteomes" id="UP000348942">
    <property type="component" value="Chromosome 1"/>
</dbReference>
<dbReference type="InterPro" id="IPR014177">
    <property type="entry name" value="Formate_DH_TAT-contain"/>
</dbReference>
<keyword evidence="3" id="KW-1185">Reference proteome</keyword>
<evidence type="ECO:0000313" key="2">
    <source>
        <dbReference type="EMBL" id="QGA64959.1"/>
    </source>
</evidence>